<reference evidence="6" key="1">
    <citation type="submission" date="2025-08" db="UniProtKB">
        <authorList>
            <consortium name="RefSeq"/>
        </authorList>
    </citation>
    <scope>IDENTIFICATION</scope>
    <source>
        <tissue evidence="6">Blood</tissue>
    </source>
</reference>
<keyword evidence="2" id="KW-0233">DNA recombination</keyword>
<dbReference type="KEGG" id="emc:129333928"/>
<feature type="domain" description="Tyr recombinase" evidence="3">
    <location>
        <begin position="101"/>
        <end position="299"/>
    </location>
</feature>
<name>A0AA97JMP8_EUBMA</name>
<keyword evidence="5" id="KW-1185">Reference proteome</keyword>
<dbReference type="InterPro" id="IPR002104">
    <property type="entry name" value="Integrase_catalytic"/>
</dbReference>
<dbReference type="InterPro" id="IPR010998">
    <property type="entry name" value="Integrase_recombinase_N"/>
</dbReference>
<keyword evidence="1" id="KW-0238">DNA-binding</keyword>
<dbReference type="SUPFAM" id="SSF47823">
    <property type="entry name" value="lambda integrase-like, N-terminal domain"/>
    <property type="match status" value="1"/>
</dbReference>
<evidence type="ECO:0000256" key="1">
    <source>
        <dbReference type="ARBA" id="ARBA00023125"/>
    </source>
</evidence>
<dbReference type="Proteomes" id="UP001190640">
    <property type="component" value="Chromosome 7"/>
</dbReference>
<evidence type="ECO:0000313" key="5">
    <source>
        <dbReference type="Proteomes" id="UP001190640"/>
    </source>
</evidence>
<evidence type="ECO:0000259" key="4">
    <source>
        <dbReference type="PROSITE" id="PS51900"/>
    </source>
</evidence>
<dbReference type="GO" id="GO:0015074">
    <property type="term" value="P:DNA integration"/>
    <property type="evidence" value="ECO:0007669"/>
    <property type="project" value="InterPro"/>
</dbReference>
<evidence type="ECO:0000259" key="3">
    <source>
        <dbReference type="PROSITE" id="PS51898"/>
    </source>
</evidence>
<gene>
    <name evidence="6" type="primary">LOC129333928</name>
</gene>
<dbReference type="Gene3D" id="1.10.443.10">
    <property type="entry name" value="Intergrase catalytic core"/>
    <property type="match status" value="1"/>
</dbReference>
<evidence type="ECO:0000256" key="2">
    <source>
        <dbReference type="ARBA" id="ARBA00023172"/>
    </source>
</evidence>
<dbReference type="PROSITE" id="PS51898">
    <property type="entry name" value="TYR_RECOMBINASE"/>
    <property type="match status" value="1"/>
</dbReference>
<dbReference type="PANTHER" id="PTHR34605:SF3">
    <property type="entry name" value="P CELL-TYPE AGGLUTINATION PROTEIN MAP4-LIKE-RELATED"/>
    <property type="match status" value="1"/>
</dbReference>
<dbReference type="PANTHER" id="PTHR34605">
    <property type="entry name" value="PHAGE_INTEGRASE DOMAIN-CONTAINING PROTEIN"/>
    <property type="match status" value="1"/>
</dbReference>
<dbReference type="GO" id="GO:0006310">
    <property type="term" value="P:DNA recombination"/>
    <property type="evidence" value="ECO:0007669"/>
    <property type="project" value="UniProtKB-KW"/>
</dbReference>
<dbReference type="SUPFAM" id="SSF56349">
    <property type="entry name" value="DNA breaking-rejoining enzymes"/>
    <property type="match status" value="1"/>
</dbReference>
<dbReference type="GeneID" id="129333928"/>
<proteinExistence type="predicted"/>
<protein>
    <submittedName>
        <fullName evidence="6">Integrase/recombinase xerD homolog</fullName>
    </submittedName>
</protein>
<evidence type="ECO:0000313" key="6">
    <source>
        <dbReference type="RefSeq" id="XP_054841840.1"/>
    </source>
</evidence>
<dbReference type="RefSeq" id="XP_054841840.1">
    <property type="nucleotide sequence ID" value="XM_054985865.1"/>
</dbReference>
<dbReference type="Gene3D" id="1.10.150.130">
    <property type="match status" value="1"/>
</dbReference>
<dbReference type="InterPro" id="IPR052925">
    <property type="entry name" value="Phage_Integrase-like_Recomb"/>
</dbReference>
<accession>A0AA97JMP8</accession>
<organism evidence="5 6">
    <name type="scientific">Eublepharis macularius</name>
    <name type="common">Leopard gecko</name>
    <name type="synonym">Cyrtodactylus macularius</name>
    <dbReference type="NCBI Taxonomy" id="481883"/>
    <lineage>
        <taxon>Eukaryota</taxon>
        <taxon>Metazoa</taxon>
        <taxon>Chordata</taxon>
        <taxon>Craniata</taxon>
        <taxon>Vertebrata</taxon>
        <taxon>Euteleostomi</taxon>
        <taxon>Lepidosauria</taxon>
        <taxon>Squamata</taxon>
        <taxon>Bifurcata</taxon>
        <taxon>Gekkota</taxon>
        <taxon>Eublepharidae</taxon>
        <taxon>Eublepharinae</taxon>
        <taxon>Eublepharis</taxon>
    </lineage>
</organism>
<dbReference type="AlphaFoldDB" id="A0AA97JMP8"/>
<dbReference type="InterPro" id="IPR044068">
    <property type="entry name" value="CB"/>
</dbReference>
<sequence>MQGVLSSVAPSTLQAYSAAASRFLAFSKGGEAGGSWPPSQAAVLRYLAHLRGLGRAPRTMRRDLAAISFFSKAAGFPDPCTCFLARRAVEGWARTAPPRRDRRRPITLAILGQVLQAVPSLCRSPYEAQLFRTAYILAFYGAFRVSELVAGSKGDLSGRAVAFKDVSWSPRRVSIRLRRSKTVQRGKGHVIHLWAARQHSLCPVRAADRFLSLRPSLSGPFLMHRDGSPLTRFQFSAILRAGLQVCGLAARDFGTHSFRIGAATVAANLGLPAAAIQAIGRWRSGAFRTYIRPAAGLSH</sequence>
<dbReference type="InterPro" id="IPR013762">
    <property type="entry name" value="Integrase-like_cat_sf"/>
</dbReference>
<feature type="domain" description="Core-binding (CB)" evidence="4">
    <location>
        <begin position="1"/>
        <end position="75"/>
    </location>
</feature>
<dbReference type="PROSITE" id="PS51900">
    <property type="entry name" value="CB"/>
    <property type="match status" value="1"/>
</dbReference>
<dbReference type="GO" id="GO:0003677">
    <property type="term" value="F:DNA binding"/>
    <property type="evidence" value="ECO:0007669"/>
    <property type="project" value="UniProtKB-KW"/>
</dbReference>
<dbReference type="InterPro" id="IPR011010">
    <property type="entry name" value="DNA_brk_join_enz"/>
</dbReference>